<dbReference type="InterPro" id="IPR013783">
    <property type="entry name" value="Ig-like_fold"/>
</dbReference>
<dbReference type="SMART" id="SM00369">
    <property type="entry name" value="LRR_TYP"/>
    <property type="match status" value="1"/>
</dbReference>
<dbReference type="PANTHER" id="PTHR10075:SF103">
    <property type="entry name" value="ROUNDABOUT HOMOLOG 4"/>
    <property type="match status" value="1"/>
</dbReference>
<evidence type="ECO:0000259" key="7">
    <source>
        <dbReference type="PROSITE" id="PS50835"/>
    </source>
</evidence>
<dbReference type="InterPro" id="IPR036179">
    <property type="entry name" value="Ig-like_dom_sf"/>
</dbReference>
<evidence type="ECO:0000256" key="3">
    <source>
        <dbReference type="ARBA" id="ARBA00022737"/>
    </source>
</evidence>
<dbReference type="Proteomes" id="UP000324091">
    <property type="component" value="Chromosome 16"/>
</dbReference>
<keyword evidence="1" id="KW-0433">Leucine-rich repeat</keyword>
<dbReference type="FunFam" id="2.60.40.10:FF:000163">
    <property type="entry name" value="peroxidasin homolog"/>
    <property type="match status" value="1"/>
</dbReference>
<dbReference type="SMART" id="SM00082">
    <property type="entry name" value="LRRCT"/>
    <property type="match status" value="1"/>
</dbReference>
<dbReference type="GO" id="GO:0098632">
    <property type="term" value="F:cell-cell adhesion mediator activity"/>
    <property type="evidence" value="ECO:0007669"/>
    <property type="project" value="TreeGrafter"/>
</dbReference>
<evidence type="ECO:0000256" key="6">
    <source>
        <dbReference type="ARBA" id="ARBA00023319"/>
    </source>
</evidence>
<dbReference type="Pfam" id="PF01463">
    <property type="entry name" value="LRRCT"/>
    <property type="match status" value="1"/>
</dbReference>
<feature type="domain" description="Ig-like" evidence="7">
    <location>
        <begin position="111"/>
        <end position="199"/>
    </location>
</feature>
<dbReference type="SMART" id="SM00408">
    <property type="entry name" value="IGc2"/>
    <property type="match status" value="3"/>
</dbReference>
<sequence>MEGKYLHFNNIESLEPESFTHLPKLERLFLHNNRISHLVPETFSHLQAMKRLRLDSNALSCDCELLWLADLLKQYAESGNAQAAATCDYPSQLQGRSVATLTAEELHCEVPRITSEPQDVDVTSGNTVYFTCRAEGNPKPQIIWLRNNNALDMRDDSRLNLLEDGTLMIQDTRETDQGVYQCMAKNVAGQVKTSQVTLRYFGAPSRPSFVIQPENTEVLVGESVTLECSATGQPQPRVSWTKGDQSPLPNDARINITPSGGLYIQNVVQADGGQYTCFASNNVDTVRATAYIIVQAIPQFTLTPQDQSVLEGHTVDFPCEASGYPQPVIAWTRGGSPLPLDHRHVVSSGALRITSVEAHDEGEYECQAISPVGNVRIAVQLSIQQRGV</sequence>
<reference evidence="8 9" key="1">
    <citation type="submission" date="2019-04" db="EMBL/GenBank/DDBJ databases">
        <title>Chromosome genome assembly for Takifugu flavidus.</title>
        <authorList>
            <person name="Xiao S."/>
        </authorList>
    </citation>
    <scope>NUCLEOTIDE SEQUENCE [LARGE SCALE GENOMIC DNA]</scope>
    <source>
        <strain evidence="8">HTHZ2018</strain>
        <tissue evidence="8">Muscle</tissue>
    </source>
</reference>
<dbReference type="AlphaFoldDB" id="A0A5C6NYA9"/>
<dbReference type="SMART" id="SM00409">
    <property type="entry name" value="IG"/>
    <property type="match status" value="3"/>
</dbReference>
<dbReference type="InterPro" id="IPR003591">
    <property type="entry name" value="Leu-rich_rpt_typical-subtyp"/>
</dbReference>
<accession>A0A5C6NYA9</accession>
<dbReference type="SUPFAM" id="SSF52058">
    <property type="entry name" value="L domain-like"/>
    <property type="match status" value="1"/>
</dbReference>
<dbReference type="InterPro" id="IPR032675">
    <property type="entry name" value="LRR_dom_sf"/>
</dbReference>
<dbReference type="PROSITE" id="PS50835">
    <property type="entry name" value="IG_LIKE"/>
    <property type="match status" value="3"/>
</dbReference>
<dbReference type="InterPro" id="IPR003598">
    <property type="entry name" value="Ig_sub2"/>
</dbReference>
<dbReference type="Gene3D" id="3.80.10.10">
    <property type="entry name" value="Ribonuclease Inhibitor"/>
    <property type="match status" value="1"/>
</dbReference>
<organism evidence="8 9">
    <name type="scientific">Takifugu flavidus</name>
    <name type="common">sansaifugu</name>
    <dbReference type="NCBI Taxonomy" id="433684"/>
    <lineage>
        <taxon>Eukaryota</taxon>
        <taxon>Metazoa</taxon>
        <taxon>Chordata</taxon>
        <taxon>Craniata</taxon>
        <taxon>Vertebrata</taxon>
        <taxon>Euteleostomi</taxon>
        <taxon>Actinopterygii</taxon>
        <taxon>Neopterygii</taxon>
        <taxon>Teleostei</taxon>
        <taxon>Neoteleostei</taxon>
        <taxon>Acanthomorphata</taxon>
        <taxon>Eupercaria</taxon>
        <taxon>Tetraodontiformes</taxon>
        <taxon>Tetradontoidea</taxon>
        <taxon>Tetraodontidae</taxon>
        <taxon>Takifugu</taxon>
    </lineage>
</organism>
<dbReference type="PROSITE" id="PS51450">
    <property type="entry name" value="LRR"/>
    <property type="match status" value="1"/>
</dbReference>
<protein>
    <submittedName>
        <fullName evidence="8">Peroxidasin-like protein</fullName>
    </submittedName>
</protein>
<feature type="domain" description="Ig-like" evidence="7">
    <location>
        <begin position="298"/>
        <end position="382"/>
    </location>
</feature>
<evidence type="ECO:0000313" key="8">
    <source>
        <dbReference type="EMBL" id="TWW71621.1"/>
    </source>
</evidence>
<dbReference type="InterPro" id="IPR007110">
    <property type="entry name" value="Ig-like_dom"/>
</dbReference>
<dbReference type="GO" id="GO:0007156">
    <property type="term" value="P:homophilic cell adhesion via plasma membrane adhesion molecules"/>
    <property type="evidence" value="ECO:0007669"/>
    <property type="project" value="TreeGrafter"/>
</dbReference>
<proteinExistence type="predicted"/>
<dbReference type="GO" id="GO:0070593">
    <property type="term" value="P:dendrite self-avoidance"/>
    <property type="evidence" value="ECO:0007669"/>
    <property type="project" value="TreeGrafter"/>
</dbReference>
<dbReference type="EMBL" id="RHFK02000008">
    <property type="protein sequence ID" value="TWW71621.1"/>
    <property type="molecule type" value="Genomic_DNA"/>
</dbReference>
<keyword evidence="6" id="KW-0393">Immunoglobulin domain</keyword>
<comment type="caution">
    <text evidence="8">The sequence shown here is derived from an EMBL/GenBank/DDBJ whole genome shotgun (WGS) entry which is preliminary data.</text>
</comment>
<dbReference type="FunFam" id="2.60.40.10:FF:000276">
    <property type="entry name" value="peroxidasin homolog"/>
    <property type="match status" value="1"/>
</dbReference>
<keyword evidence="4" id="KW-1015">Disulfide bond</keyword>
<dbReference type="Pfam" id="PF13855">
    <property type="entry name" value="LRR_8"/>
    <property type="match status" value="1"/>
</dbReference>
<keyword evidence="3" id="KW-0677">Repeat</keyword>
<dbReference type="PANTHER" id="PTHR10075">
    <property type="entry name" value="BASIGIN RELATED"/>
    <property type="match status" value="1"/>
</dbReference>
<dbReference type="InterPro" id="IPR003599">
    <property type="entry name" value="Ig_sub"/>
</dbReference>
<name>A0A5C6NYA9_9TELE</name>
<dbReference type="InterPro" id="IPR001611">
    <property type="entry name" value="Leu-rich_rpt"/>
</dbReference>
<keyword evidence="2" id="KW-0732">Signal</keyword>
<dbReference type="FunFam" id="2.60.40.10:FF:000282">
    <property type="entry name" value="peroxidasin homolog"/>
    <property type="match status" value="1"/>
</dbReference>
<dbReference type="Pfam" id="PF07679">
    <property type="entry name" value="I-set"/>
    <property type="match status" value="3"/>
</dbReference>
<evidence type="ECO:0000256" key="1">
    <source>
        <dbReference type="ARBA" id="ARBA00022614"/>
    </source>
</evidence>
<dbReference type="GO" id="GO:0005886">
    <property type="term" value="C:plasma membrane"/>
    <property type="evidence" value="ECO:0007669"/>
    <property type="project" value="TreeGrafter"/>
</dbReference>
<evidence type="ECO:0000256" key="5">
    <source>
        <dbReference type="ARBA" id="ARBA00023180"/>
    </source>
</evidence>
<evidence type="ECO:0000256" key="4">
    <source>
        <dbReference type="ARBA" id="ARBA00023157"/>
    </source>
</evidence>
<feature type="domain" description="Ig-like" evidence="7">
    <location>
        <begin position="207"/>
        <end position="293"/>
    </location>
</feature>
<gene>
    <name evidence="8" type="ORF">D4764_16G0001180</name>
</gene>
<evidence type="ECO:0000313" key="9">
    <source>
        <dbReference type="Proteomes" id="UP000324091"/>
    </source>
</evidence>
<dbReference type="InterPro" id="IPR013098">
    <property type="entry name" value="Ig_I-set"/>
</dbReference>
<dbReference type="GO" id="GO:0007411">
    <property type="term" value="P:axon guidance"/>
    <property type="evidence" value="ECO:0007669"/>
    <property type="project" value="TreeGrafter"/>
</dbReference>
<dbReference type="GO" id="GO:0030424">
    <property type="term" value="C:axon"/>
    <property type="evidence" value="ECO:0007669"/>
    <property type="project" value="TreeGrafter"/>
</dbReference>
<dbReference type="SUPFAM" id="SSF48726">
    <property type="entry name" value="Immunoglobulin"/>
    <property type="match status" value="3"/>
</dbReference>
<keyword evidence="9" id="KW-1185">Reference proteome</keyword>
<dbReference type="InterPro" id="IPR000483">
    <property type="entry name" value="Cys-rich_flank_reg_C"/>
</dbReference>
<dbReference type="Gene3D" id="2.60.40.10">
    <property type="entry name" value="Immunoglobulins"/>
    <property type="match status" value="3"/>
</dbReference>
<evidence type="ECO:0000256" key="2">
    <source>
        <dbReference type="ARBA" id="ARBA00022729"/>
    </source>
</evidence>
<keyword evidence="5" id="KW-0325">Glycoprotein</keyword>